<evidence type="ECO:0000256" key="1">
    <source>
        <dbReference type="ARBA" id="ARBA00023015"/>
    </source>
</evidence>
<protein>
    <submittedName>
        <fullName evidence="5">Helix-turn-helix domain-containing protein</fullName>
    </submittedName>
</protein>
<organism evidence="5 6">
    <name type="scientific">Streptomyces albiaxialis</name>
    <dbReference type="NCBI Taxonomy" id="329523"/>
    <lineage>
        <taxon>Bacteria</taxon>
        <taxon>Bacillati</taxon>
        <taxon>Actinomycetota</taxon>
        <taxon>Actinomycetes</taxon>
        <taxon>Kitasatosporales</taxon>
        <taxon>Streptomycetaceae</taxon>
        <taxon>Streptomyces</taxon>
    </lineage>
</organism>
<comment type="caution">
    <text evidence="5">The sequence shown here is derived from an EMBL/GenBank/DDBJ whole genome shotgun (WGS) entry which is preliminary data.</text>
</comment>
<sequence length="129" mass="14162">MTELRERPHERSPGHACAEPEHGITRVFHLLGKRWTGLILAALMNGPGHFAELRRSVPGISERMLSDRLTELAALGLVTRTVEEGPPLRVSYGLTDAGYALRPAMVELTRWADGHLPETGAACPKEFQG</sequence>
<dbReference type="InterPro" id="IPR036388">
    <property type="entry name" value="WH-like_DNA-bd_sf"/>
</dbReference>
<keyword evidence="1" id="KW-0805">Transcription regulation</keyword>
<accession>A0ABP5HUR6</accession>
<evidence type="ECO:0000256" key="2">
    <source>
        <dbReference type="ARBA" id="ARBA00023125"/>
    </source>
</evidence>
<dbReference type="RefSeq" id="WP_344531256.1">
    <property type="nucleotide sequence ID" value="NZ_BAAAPE010000012.1"/>
</dbReference>
<dbReference type="InterPro" id="IPR036390">
    <property type="entry name" value="WH_DNA-bd_sf"/>
</dbReference>
<dbReference type="Gene3D" id="1.10.10.10">
    <property type="entry name" value="Winged helix-like DNA-binding domain superfamily/Winged helix DNA-binding domain"/>
    <property type="match status" value="1"/>
</dbReference>
<reference evidence="6" key="1">
    <citation type="journal article" date="2019" name="Int. J. Syst. Evol. Microbiol.">
        <title>The Global Catalogue of Microorganisms (GCM) 10K type strain sequencing project: providing services to taxonomists for standard genome sequencing and annotation.</title>
        <authorList>
            <consortium name="The Broad Institute Genomics Platform"/>
            <consortium name="The Broad Institute Genome Sequencing Center for Infectious Disease"/>
            <person name="Wu L."/>
            <person name="Ma J."/>
        </authorList>
    </citation>
    <scope>NUCLEOTIDE SEQUENCE [LARGE SCALE GENOMIC DNA]</scope>
    <source>
        <strain evidence="6">JCM 15478</strain>
    </source>
</reference>
<dbReference type="PROSITE" id="PS51118">
    <property type="entry name" value="HTH_HXLR"/>
    <property type="match status" value="1"/>
</dbReference>
<dbReference type="EMBL" id="BAAAPE010000012">
    <property type="protein sequence ID" value="GAA2085486.1"/>
    <property type="molecule type" value="Genomic_DNA"/>
</dbReference>
<evidence type="ECO:0000313" key="6">
    <source>
        <dbReference type="Proteomes" id="UP001500016"/>
    </source>
</evidence>
<dbReference type="InterPro" id="IPR002577">
    <property type="entry name" value="HTH_HxlR"/>
</dbReference>
<keyword evidence="3" id="KW-0804">Transcription</keyword>
<gene>
    <name evidence="5" type="ORF">GCM10009801_47220</name>
</gene>
<evidence type="ECO:0000313" key="5">
    <source>
        <dbReference type="EMBL" id="GAA2085486.1"/>
    </source>
</evidence>
<feature type="domain" description="HTH hxlR-type" evidence="4">
    <location>
        <begin position="17"/>
        <end position="120"/>
    </location>
</feature>
<proteinExistence type="predicted"/>
<evidence type="ECO:0000256" key="3">
    <source>
        <dbReference type="ARBA" id="ARBA00023163"/>
    </source>
</evidence>
<keyword evidence="6" id="KW-1185">Reference proteome</keyword>
<dbReference type="Pfam" id="PF01638">
    <property type="entry name" value="HxlR"/>
    <property type="match status" value="1"/>
</dbReference>
<dbReference type="Proteomes" id="UP001500016">
    <property type="component" value="Unassembled WGS sequence"/>
</dbReference>
<keyword evidence="2" id="KW-0238">DNA-binding</keyword>
<name>A0ABP5HUR6_9ACTN</name>
<dbReference type="PANTHER" id="PTHR33204">
    <property type="entry name" value="TRANSCRIPTIONAL REGULATOR, MARR FAMILY"/>
    <property type="match status" value="1"/>
</dbReference>
<evidence type="ECO:0000259" key="4">
    <source>
        <dbReference type="PROSITE" id="PS51118"/>
    </source>
</evidence>
<dbReference type="SUPFAM" id="SSF46785">
    <property type="entry name" value="Winged helix' DNA-binding domain"/>
    <property type="match status" value="1"/>
</dbReference>
<dbReference type="PANTHER" id="PTHR33204:SF37">
    <property type="entry name" value="HTH-TYPE TRANSCRIPTIONAL REGULATOR YODB"/>
    <property type="match status" value="1"/>
</dbReference>